<dbReference type="InterPro" id="IPR050769">
    <property type="entry name" value="NAT_camello-type"/>
</dbReference>
<dbReference type="PANTHER" id="PTHR13947:SF37">
    <property type="entry name" value="LD18367P"/>
    <property type="match status" value="1"/>
</dbReference>
<dbReference type="RefSeq" id="WP_015820676.1">
    <property type="nucleotide sequence ID" value="NC_012997.1"/>
</dbReference>
<name>C5BHT3_TERTT</name>
<dbReference type="Pfam" id="PF00583">
    <property type="entry name" value="Acetyltransf_1"/>
    <property type="match status" value="1"/>
</dbReference>
<dbReference type="KEGG" id="ttu:TERTU_1817"/>
<dbReference type="CDD" id="cd04301">
    <property type="entry name" value="NAT_SF"/>
    <property type="match status" value="1"/>
</dbReference>
<organism evidence="3 4">
    <name type="scientific">Teredinibacter turnerae (strain ATCC 39867 / T7901)</name>
    <dbReference type="NCBI Taxonomy" id="377629"/>
    <lineage>
        <taxon>Bacteria</taxon>
        <taxon>Pseudomonadati</taxon>
        <taxon>Pseudomonadota</taxon>
        <taxon>Gammaproteobacteria</taxon>
        <taxon>Cellvibrionales</taxon>
        <taxon>Cellvibrionaceae</taxon>
        <taxon>Teredinibacter</taxon>
    </lineage>
</organism>
<evidence type="ECO:0000256" key="1">
    <source>
        <dbReference type="ARBA" id="ARBA00022679"/>
    </source>
</evidence>
<protein>
    <submittedName>
        <fullName evidence="3">Hypothetical acetyltransferase</fullName>
    </submittedName>
</protein>
<evidence type="ECO:0000313" key="4">
    <source>
        <dbReference type="Proteomes" id="UP000009080"/>
    </source>
</evidence>
<dbReference type="HOGENOM" id="CLU_013985_36_1_6"/>
<dbReference type="EMBL" id="CP001614">
    <property type="protein sequence ID" value="ACR14562.1"/>
    <property type="molecule type" value="Genomic_DNA"/>
</dbReference>
<dbReference type="AlphaFoldDB" id="C5BHT3"/>
<sequence length="156" mass="18079">MIIRVASLKDMEEICDLSNEINNMHCERMPIDFKPPDSRMRDAPHWKTYIDDSDGIIYVAEYEGKVVGAICAKCILNTIVPFIYHRKKCHIGTIVVSNKHIRTGIGKLLMKKIENFAKEQGCEEICLEVMKFNIEAQQFYFSLGYDELSIKMRKNI</sequence>
<evidence type="ECO:0000313" key="3">
    <source>
        <dbReference type="EMBL" id="ACR14562.1"/>
    </source>
</evidence>
<dbReference type="Proteomes" id="UP000009080">
    <property type="component" value="Chromosome"/>
</dbReference>
<dbReference type="PANTHER" id="PTHR13947">
    <property type="entry name" value="GNAT FAMILY N-ACETYLTRANSFERASE"/>
    <property type="match status" value="1"/>
</dbReference>
<keyword evidence="1" id="KW-0808">Transferase</keyword>
<dbReference type="eggNOG" id="COG0456">
    <property type="taxonomic scope" value="Bacteria"/>
</dbReference>
<dbReference type="InterPro" id="IPR016181">
    <property type="entry name" value="Acyl_CoA_acyltransferase"/>
</dbReference>
<proteinExistence type="predicted"/>
<dbReference type="GO" id="GO:0008080">
    <property type="term" value="F:N-acetyltransferase activity"/>
    <property type="evidence" value="ECO:0007669"/>
    <property type="project" value="InterPro"/>
</dbReference>
<reference evidence="3 4" key="1">
    <citation type="journal article" date="2009" name="PLoS ONE">
        <title>The complete genome of Teredinibacter turnerae T7901: an intracellular endosymbiont of marine wood-boring bivalves (shipworms).</title>
        <authorList>
            <person name="Yang J.C."/>
            <person name="Madupu R."/>
            <person name="Durkin A.S."/>
            <person name="Ekborg N.A."/>
            <person name="Pedamallu C.S."/>
            <person name="Hostetler J.B."/>
            <person name="Radune D."/>
            <person name="Toms B.S."/>
            <person name="Henrissat B."/>
            <person name="Coutinho P.M."/>
            <person name="Schwarz S."/>
            <person name="Field L."/>
            <person name="Trindade-Silva A.E."/>
            <person name="Soares C.A.G."/>
            <person name="Elshahawi S."/>
            <person name="Hanora A."/>
            <person name="Schmidt E.W."/>
            <person name="Haygood M.G."/>
            <person name="Posfai J."/>
            <person name="Benner J."/>
            <person name="Madinger C."/>
            <person name="Nove J."/>
            <person name="Anton B."/>
            <person name="Chaudhary K."/>
            <person name="Foster J."/>
            <person name="Holman A."/>
            <person name="Kumar S."/>
            <person name="Lessard P.A."/>
            <person name="Luyten Y.A."/>
            <person name="Slatko B."/>
            <person name="Wood N."/>
            <person name="Wu B."/>
            <person name="Teplitski M."/>
            <person name="Mougous J.D."/>
            <person name="Ward N."/>
            <person name="Eisen J.A."/>
            <person name="Badger J.H."/>
            <person name="Distel D.L."/>
        </authorList>
    </citation>
    <scope>NUCLEOTIDE SEQUENCE [LARGE SCALE GENOMIC DNA]</scope>
    <source>
        <strain evidence="4">ATCC 39867 / T7901</strain>
    </source>
</reference>
<dbReference type="SUPFAM" id="SSF55729">
    <property type="entry name" value="Acyl-CoA N-acyltransferases (Nat)"/>
    <property type="match status" value="1"/>
</dbReference>
<feature type="domain" description="N-acetyltransferase" evidence="2">
    <location>
        <begin position="1"/>
        <end position="156"/>
    </location>
</feature>
<dbReference type="PROSITE" id="PS51186">
    <property type="entry name" value="GNAT"/>
    <property type="match status" value="1"/>
</dbReference>
<dbReference type="Gene3D" id="3.40.630.30">
    <property type="match status" value="1"/>
</dbReference>
<accession>C5BHT3</accession>
<evidence type="ECO:0000259" key="2">
    <source>
        <dbReference type="PROSITE" id="PS51186"/>
    </source>
</evidence>
<keyword evidence="4" id="KW-1185">Reference proteome</keyword>
<dbReference type="InterPro" id="IPR000182">
    <property type="entry name" value="GNAT_dom"/>
</dbReference>
<dbReference type="OrthoDB" id="27442at2"/>
<gene>
    <name evidence="3" type="ordered locus">TERTU_1817</name>
</gene>